<keyword evidence="3" id="KW-1185">Reference proteome</keyword>
<accession>A0A8W8M4W7</accession>
<dbReference type="EnsemblMetazoa" id="G31734.1">
    <property type="protein sequence ID" value="G31734.1:cds"/>
    <property type="gene ID" value="G31734"/>
</dbReference>
<dbReference type="OrthoDB" id="6066366at2759"/>
<dbReference type="Gene3D" id="3.30.420.40">
    <property type="match status" value="2"/>
</dbReference>
<dbReference type="PANTHER" id="PTHR14187:SF5">
    <property type="entry name" value="HEAT SHOCK 70 KDA PROTEIN 12A"/>
    <property type="match status" value="1"/>
</dbReference>
<protein>
    <recommendedName>
        <fullName evidence="4">Heat shock 70 kDa protein 12A</fullName>
    </recommendedName>
</protein>
<sequence length="703" mass="80722">MADGPVQGKCSKEKVPLESINFGSDYLVSEDDSAKGSDFLASGNDNDQNVETECLEHTVDLVHKLQQATTKLNDQEEEIKTLQTKLSTAKQESDQLMDKKENELKAKLWDLKEELQHAYFKTKEQEEEIRNLQNTMSESKQSFDQVVRENKIELQAMKRECLKKDMNIIGKLKQADEKINEQEEEIKTLQTKLSNAKTESDHLLINKENEFKAMETKCLNVIEELQQTNSKVKDQEEKIENLQTKLLEAKEEIEQLVYDRKIVIQDYMVVAAIDIGTTFSGYAFAMIDEIKKGVLKPYTPNWGGSGEMRVSNKTQTCVLLDKDEKLVYFGFDAENAYNELSENGEEEDYFYFRRFTTIIYDQILTFDTEIADIRGRKMQAIKVFIHAIRYLKDHLLKFMRTLTSITNDEILWVLTVPVVWENTSILFMRIAAQEAGIPSHQMIIALEPEAAYICCKHLPVEELKGTNTVSAFQSGSRYLVLDAGGLRVDITIFEVKRNGRLEIIEKASHGDLGGSTVNRTFKSALEEIVTKEMIEGYCHEFTEDYIELFKEFEKRKRDCRKGNGSDSYISLKFPVSFTEKCYETFDTDIITLVNKSRFRDKMYWKKDKIAIHRPMFETFFQPACDEIVRHVKKLLQLSTVKDVEMILMVGGFSDSDIFQDVIRRAFPNCQVLSPKDAGLAVLCGAVLFGYSSIVPDDVNTSND</sequence>
<evidence type="ECO:0000313" key="3">
    <source>
        <dbReference type="Proteomes" id="UP000005408"/>
    </source>
</evidence>
<evidence type="ECO:0000256" key="1">
    <source>
        <dbReference type="SAM" id="Coils"/>
    </source>
</evidence>
<organism evidence="2 3">
    <name type="scientific">Magallana gigas</name>
    <name type="common">Pacific oyster</name>
    <name type="synonym">Crassostrea gigas</name>
    <dbReference type="NCBI Taxonomy" id="29159"/>
    <lineage>
        <taxon>Eukaryota</taxon>
        <taxon>Metazoa</taxon>
        <taxon>Spiralia</taxon>
        <taxon>Lophotrochozoa</taxon>
        <taxon>Mollusca</taxon>
        <taxon>Bivalvia</taxon>
        <taxon>Autobranchia</taxon>
        <taxon>Pteriomorphia</taxon>
        <taxon>Ostreida</taxon>
        <taxon>Ostreoidea</taxon>
        <taxon>Ostreidae</taxon>
        <taxon>Magallana</taxon>
    </lineage>
</organism>
<dbReference type="AlphaFoldDB" id="A0A8W8M4W7"/>
<keyword evidence="1" id="KW-0175">Coiled coil</keyword>
<evidence type="ECO:0008006" key="4">
    <source>
        <dbReference type="Google" id="ProtNLM"/>
    </source>
</evidence>
<evidence type="ECO:0000313" key="2">
    <source>
        <dbReference type="EnsemblMetazoa" id="G31734.1:cds"/>
    </source>
</evidence>
<name>A0A8W8M4W7_MAGGI</name>
<dbReference type="InterPro" id="IPR043129">
    <property type="entry name" value="ATPase_NBD"/>
</dbReference>
<dbReference type="PANTHER" id="PTHR14187">
    <property type="entry name" value="ALPHA KINASE/ELONGATION FACTOR 2 KINASE"/>
    <property type="match status" value="1"/>
</dbReference>
<reference evidence="2" key="1">
    <citation type="submission" date="2022-08" db="UniProtKB">
        <authorList>
            <consortium name="EnsemblMetazoa"/>
        </authorList>
    </citation>
    <scope>IDENTIFICATION</scope>
    <source>
        <strain evidence="2">05x7-T-G4-1.051#20</strain>
    </source>
</reference>
<dbReference type="Gene3D" id="3.90.640.10">
    <property type="entry name" value="Actin, Chain A, domain 4"/>
    <property type="match status" value="1"/>
</dbReference>
<dbReference type="SUPFAM" id="SSF53067">
    <property type="entry name" value="Actin-like ATPase domain"/>
    <property type="match status" value="2"/>
</dbReference>
<proteinExistence type="predicted"/>
<dbReference type="CDD" id="cd10229">
    <property type="entry name" value="ASKHA_NBD_HSP70_HSPA12"/>
    <property type="match status" value="1"/>
</dbReference>
<feature type="coiled-coil region" evidence="1">
    <location>
        <begin position="58"/>
        <end position="259"/>
    </location>
</feature>
<dbReference type="Proteomes" id="UP000005408">
    <property type="component" value="Unassembled WGS sequence"/>
</dbReference>